<feature type="compositionally biased region" description="Basic and acidic residues" evidence="1">
    <location>
        <begin position="31"/>
        <end position="44"/>
    </location>
</feature>
<dbReference type="EMBL" id="UOFN01000123">
    <property type="protein sequence ID" value="VAW80081.1"/>
    <property type="molecule type" value="Genomic_DNA"/>
</dbReference>
<dbReference type="AlphaFoldDB" id="A0A3B0YL11"/>
<protein>
    <recommendedName>
        <fullName evidence="3">Nucleoprotein/polynucleotide-associated enzyme</fullName>
    </recommendedName>
</protein>
<dbReference type="InterPro" id="IPR018636">
    <property type="entry name" value="DUF2058"/>
</dbReference>
<feature type="region of interest" description="Disordered" evidence="1">
    <location>
        <begin position="20"/>
        <end position="71"/>
    </location>
</feature>
<gene>
    <name evidence="2" type="ORF">MNBD_GAMMA15-1208</name>
</gene>
<dbReference type="Pfam" id="PF09831">
    <property type="entry name" value="DUF2058"/>
    <property type="match status" value="1"/>
</dbReference>
<sequence length="179" mass="20298">MANSFGDQLLKAGLVSKDKLNKAKKSKYKQQKSDKKNKDREAKETAVLARRAAAENASRDRELNRQQKEEAERKAIQAQVRQLIELNRLPRDGGEAGYNFQDGTAVKKLFVTEEIREKLGRGLLAIVRFDSGYEVIPSIVAEKIMLRDASCVVSHKEKQDDVGDDDPYADYKVPDDLMW</sequence>
<name>A0A3B0YL11_9ZZZZ</name>
<evidence type="ECO:0000313" key="2">
    <source>
        <dbReference type="EMBL" id="VAW80081.1"/>
    </source>
</evidence>
<proteinExistence type="predicted"/>
<reference evidence="2" key="1">
    <citation type="submission" date="2018-06" db="EMBL/GenBank/DDBJ databases">
        <authorList>
            <person name="Zhirakovskaya E."/>
        </authorList>
    </citation>
    <scope>NUCLEOTIDE SEQUENCE</scope>
</reference>
<evidence type="ECO:0000256" key="1">
    <source>
        <dbReference type="SAM" id="MobiDB-lite"/>
    </source>
</evidence>
<evidence type="ECO:0008006" key="3">
    <source>
        <dbReference type="Google" id="ProtNLM"/>
    </source>
</evidence>
<feature type="compositionally biased region" description="Basic and acidic residues" evidence="1">
    <location>
        <begin position="57"/>
        <end position="71"/>
    </location>
</feature>
<organism evidence="2">
    <name type="scientific">hydrothermal vent metagenome</name>
    <dbReference type="NCBI Taxonomy" id="652676"/>
    <lineage>
        <taxon>unclassified sequences</taxon>
        <taxon>metagenomes</taxon>
        <taxon>ecological metagenomes</taxon>
    </lineage>
</organism>
<accession>A0A3B0YL11</accession>
<feature type="compositionally biased region" description="Low complexity" evidence="1">
    <location>
        <begin position="45"/>
        <end position="56"/>
    </location>
</feature>